<feature type="transmembrane region" description="Helical" evidence="6">
    <location>
        <begin position="74"/>
        <end position="98"/>
    </location>
</feature>
<dbReference type="CDD" id="cd10432">
    <property type="entry name" value="BI-1-like_bacterial"/>
    <property type="match status" value="1"/>
</dbReference>
<dbReference type="AlphaFoldDB" id="A0A0G3I2T8"/>
<protein>
    <recommendedName>
        <fullName evidence="9">BAX inhibitor (BI)-1/YccA family protein</fullName>
    </recommendedName>
</protein>
<feature type="transmembrane region" description="Helical" evidence="6">
    <location>
        <begin position="110"/>
        <end position="131"/>
    </location>
</feature>
<evidence type="ECO:0000256" key="3">
    <source>
        <dbReference type="ARBA" id="ARBA00022692"/>
    </source>
</evidence>
<comment type="similarity">
    <text evidence="2 6">Belongs to the BI1 family.</text>
</comment>
<organism evidence="7 8">
    <name type="scientific">Candidatus Liberibacter africanus PTSAPSY</name>
    <dbReference type="NCBI Taxonomy" id="1277257"/>
    <lineage>
        <taxon>Bacteria</taxon>
        <taxon>Pseudomonadati</taxon>
        <taxon>Pseudomonadota</taxon>
        <taxon>Alphaproteobacteria</taxon>
        <taxon>Hyphomicrobiales</taxon>
        <taxon>Rhizobiaceae</taxon>
        <taxon>Liberibacter</taxon>
    </lineage>
</organism>
<proteinExistence type="inferred from homology"/>
<dbReference type="RefSeq" id="WP_047264225.1">
    <property type="nucleotide sequence ID" value="NZ_CP004021.1"/>
</dbReference>
<dbReference type="PANTHER" id="PTHR23291">
    <property type="entry name" value="BAX INHIBITOR-RELATED"/>
    <property type="match status" value="1"/>
</dbReference>
<dbReference type="GO" id="GO:0016020">
    <property type="term" value="C:membrane"/>
    <property type="evidence" value="ECO:0007669"/>
    <property type="project" value="UniProtKB-SubCell"/>
</dbReference>
<evidence type="ECO:0000256" key="2">
    <source>
        <dbReference type="ARBA" id="ARBA00010350"/>
    </source>
</evidence>
<dbReference type="InterPro" id="IPR006214">
    <property type="entry name" value="Bax_inhibitor_1-related"/>
</dbReference>
<dbReference type="KEGG" id="lau:G293_02880"/>
<evidence type="ECO:0008006" key="9">
    <source>
        <dbReference type="Google" id="ProtNLM"/>
    </source>
</evidence>
<evidence type="ECO:0000256" key="5">
    <source>
        <dbReference type="ARBA" id="ARBA00023136"/>
    </source>
</evidence>
<name>A0A0G3I2T8_LIBAF</name>
<dbReference type="STRING" id="1277257.G293_02880"/>
<dbReference type="Pfam" id="PF01027">
    <property type="entry name" value="Bax1-I"/>
    <property type="match status" value="1"/>
</dbReference>
<sequence length="258" mass="28539">MSDIGNYQRVVNSKGRFDTTVDEGLRLYMIKVYNLMALGLIITGVMAFLISSFATTLDPAESVARFHGLMLTRFGVMMCQSPLSWIIMFAPLGAVLFIQLRLNSLSSSALMTSFLVYSALVGLSLSYIFLIYTSKSIVQTFFITSASFGCLSLYGYTTKRDLGPIGSFLIMGLFGICLIGLVNIFMRSSSVELALSVLGLFIFSGLTAYDTQRIKEGYSEHCGASYLERQSVMGALVLYMDFINIFLYLLKFTGGKRD</sequence>
<dbReference type="Proteomes" id="UP000035503">
    <property type="component" value="Chromosome"/>
</dbReference>
<gene>
    <name evidence="7" type="ORF">G293_02880</name>
</gene>
<dbReference type="PATRIC" id="fig|1277257.4.peg.620"/>
<keyword evidence="3 6" id="KW-0812">Transmembrane</keyword>
<feature type="transmembrane region" description="Helical" evidence="6">
    <location>
        <begin position="32"/>
        <end position="54"/>
    </location>
</feature>
<accession>A0A0G3I2T8</accession>
<dbReference type="PANTHER" id="PTHR23291:SF50">
    <property type="entry name" value="PROTEIN LIFEGUARD 4"/>
    <property type="match status" value="1"/>
</dbReference>
<feature type="transmembrane region" description="Helical" evidence="6">
    <location>
        <begin position="232"/>
        <end position="250"/>
    </location>
</feature>
<keyword evidence="8" id="KW-1185">Reference proteome</keyword>
<feature type="transmembrane region" description="Helical" evidence="6">
    <location>
        <begin position="137"/>
        <end position="156"/>
    </location>
</feature>
<keyword evidence="4 6" id="KW-1133">Transmembrane helix</keyword>
<dbReference type="EMBL" id="CP004021">
    <property type="protein sequence ID" value="AKK20204.1"/>
    <property type="molecule type" value="Genomic_DNA"/>
</dbReference>
<evidence type="ECO:0000313" key="7">
    <source>
        <dbReference type="EMBL" id="AKK20204.1"/>
    </source>
</evidence>
<evidence type="ECO:0000313" key="8">
    <source>
        <dbReference type="Proteomes" id="UP000035503"/>
    </source>
</evidence>
<evidence type="ECO:0000256" key="1">
    <source>
        <dbReference type="ARBA" id="ARBA00004141"/>
    </source>
</evidence>
<reference evidence="7 8" key="1">
    <citation type="journal article" date="2015" name="Genome Announc.">
        <title>Complete Genome Sequence of 'Candidatus Liberibacter africanus,' a Bacterium Associated with Citrus Huanglongbing.</title>
        <authorList>
            <person name="Lin H."/>
            <person name="Pietersen G."/>
            <person name="Han C."/>
            <person name="Read D.A."/>
            <person name="Lou B."/>
            <person name="Gupta G."/>
            <person name="Civerolo E.L."/>
        </authorList>
    </citation>
    <scope>NUCLEOTIDE SEQUENCE [LARGE SCALE GENOMIC DNA]</scope>
    <source>
        <strain evidence="7 8">PTSAPSY</strain>
    </source>
</reference>
<evidence type="ECO:0000256" key="6">
    <source>
        <dbReference type="RuleBase" id="RU004379"/>
    </source>
</evidence>
<dbReference type="OrthoDB" id="9793828at2"/>
<comment type="subcellular location">
    <subcellularLocation>
        <location evidence="1">Membrane</location>
        <topology evidence="1">Multi-pass membrane protein</topology>
    </subcellularLocation>
</comment>
<feature type="transmembrane region" description="Helical" evidence="6">
    <location>
        <begin position="168"/>
        <end position="187"/>
    </location>
</feature>
<keyword evidence="5 6" id="KW-0472">Membrane</keyword>
<evidence type="ECO:0000256" key="4">
    <source>
        <dbReference type="ARBA" id="ARBA00022989"/>
    </source>
</evidence>